<reference evidence="1 2" key="1">
    <citation type="submission" date="2019-03" db="EMBL/GenBank/DDBJ databases">
        <title>Genomic Encyclopedia of Type Strains, Phase IV (KMG-IV): sequencing the most valuable type-strain genomes for metagenomic binning, comparative biology and taxonomic classification.</title>
        <authorList>
            <person name="Goeker M."/>
        </authorList>
    </citation>
    <scope>NUCLEOTIDE SEQUENCE [LARGE SCALE GENOMIC DNA]</scope>
    <source>
        <strain evidence="1 2">DSM 45707</strain>
    </source>
</reference>
<dbReference type="Pfam" id="PF00756">
    <property type="entry name" value="Esterase"/>
    <property type="match status" value="1"/>
</dbReference>
<dbReference type="Gene3D" id="3.40.50.1820">
    <property type="entry name" value="alpha/beta hydrolase"/>
    <property type="match status" value="1"/>
</dbReference>
<dbReference type="Proteomes" id="UP000294937">
    <property type="component" value="Unassembled WGS sequence"/>
</dbReference>
<organism evidence="1 2">
    <name type="scientific">Hazenella coriacea</name>
    <dbReference type="NCBI Taxonomy" id="1179467"/>
    <lineage>
        <taxon>Bacteria</taxon>
        <taxon>Bacillati</taxon>
        <taxon>Bacillota</taxon>
        <taxon>Bacilli</taxon>
        <taxon>Bacillales</taxon>
        <taxon>Thermoactinomycetaceae</taxon>
        <taxon>Hazenella</taxon>
    </lineage>
</organism>
<dbReference type="RefSeq" id="WP_243648663.1">
    <property type="nucleotide sequence ID" value="NZ_SMAG01000002.1"/>
</dbReference>
<name>A0A4R3L851_9BACL</name>
<sequence>MGQKRIIKRENLTSQFLQDTKEILIFLPPNYDETHPYPWMILHDGNDYFNLGRIVTQATQMIADNLIHPLILVAVPVDKSVRTSEYSPVGSRNQLHQRMIVEELIPMIQDRYSVHPDQLVVGGSSLGGTVSLHLALQYPHLFKRVLSQSGAFLKQTKEEILQTQSLKHLTIYQSIGKSETAVPTHMGNLDLVARNRVVHQYLNEKEAHVHYVEEEGDHTWGFWQKDLPSALQFFFGK</sequence>
<dbReference type="PANTHER" id="PTHR48098">
    <property type="entry name" value="ENTEROCHELIN ESTERASE-RELATED"/>
    <property type="match status" value="1"/>
</dbReference>
<dbReference type="InterPro" id="IPR000801">
    <property type="entry name" value="Esterase-like"/>
</dbReference>
<dbReference type="PANTHER" id="PTHR48098:SF3">
    <property type="entry name" value="IRON(III) ENTEROBACTIN ESTERASE"/>
    <property type="match status" value="1"/>
</dbReference>
<evidence type="ECO:0000313" key="2">
    <source>
        <dbReference type="Proteomes" id="UP000294937"/>
    </source>
</evidence>
<dbReference type="InterPro" id="IPR029058">
    <property type="entry name" value="AB_hydrolase_fold"/>
</dbReference>
<dbReference type="EMBL" id="SMAG01000002">
    <property type="protein sequence ID" value="TCS95973.1"/>
    <property type="molecule type" value="Genomic_DNA"/>
</dbReference>
<dbReference type="InterPro" id="IPR050583">
    <property type="entry name" value="Mycobacterial_A85_antigen"/>
</dbReference>
<gene>
    <name evidence="1" type="ORF">EDD58_102557</name>
</gene>
<dbReference type="SUPFAM" id="SSF53474">
    <property type="entry name" value="alpha/beta-Hydrolases"/>
    <property type="match status" value="1"/>
</dbReference>
<dbReference type="AlphaFoldDB" id="A0A4R3L851"/>
<evidence type="ECO:0000313" key="1">
    <source>
        <dbReference type="EMBL" id="TCS95973.1"/>
    </source>
</evidence>
<comment type="caution">
    <text evidence="1">The sequence shown here is derived from an EMBL/GenBank/DDBJ whole genome shotgun (WGS) entry which is preliminary data.</text>
</comment>
<keyword evidence="2" id="KW-1185">Reference proteome</keyword>
<proteinExistence type="predicted"/>
<protein>
    <submittedName>
        <fullName evidence="1">Enterochelin esterase-like enzyme</fullName>
    </submittedName>
</protein>
<accession>A0A4R3L851</accession>